<organism evidence="1 2">
    <name type="scientific">Mesorhabditis spiculigera</name>
    <dbReference type="NCBI Taxonomy" id="96644"/>
    <lineage>
        <taxon>Eukaryota</taxon>
        <taxon>Metazoa</taxon>
        <taxon>Ecdysozoa</taxon>
        <taxon>Nematoda</taxon>
        <taxon>Chromadorea</taxon>
        <taxon>Rhabditida</taxon>
        <taxon>Rhabditina</taxon>
        <taxon>Rhabditomorpha</taxon>
        <taxon>Rhabditoidea</taxon>
        <taxon>Rhabditidae</taxon>
        <taxon>Mesorhabditinae</taxon>
        <taxon>Mesorhabditis</taxon>
    </lineage>
</organism>
<protein>
    <submittedName>
        <fullName evidence="1">Uncharacterized protein</fullName>
    </submittedName>
</protein>
<gene>
    <name evidence="1" type="ORF">MSPICULIGERA_LOCUS14983</name>
</gene>
<keyword evidence="2" id="KW-1185">Reference proteome</keyword>
<name>A0AA36CWK8_9BILA</name>
<dbReference type="AlphaFoldDB" id="A0AA36CWK8"/>
<evidence type="ECO:0000313" key="1">
    <source>
        <dbReference type="EMBL" id="CAJ0576695.1"/>
    </source>
</evidence>
<evidence type="ECO:0000313" key="2">
    <source>
        <dbReference type="Proteomes" id="UP001177023"/>
    </source>
</evidence>
<dbReference type="Proteomes" id="UP001177023">
    <property type="component" value="Unassembled WGS sequence"/>
</dbReference>
<feature type="non-terminal residue" evidence="1">
    <location>
        <position position="1"/>
    </location>
</feature>
<proteinExistence type="predicted"/>
<sequence>MIGFSGQYHNPEPRTAADAPDVAIVARSMFEVGGRLCSLYCPVTSDPLQNRGLHAFYTARQPESDSELFVGKIVIDLSISARPLGYDALSVPLQASFPVAPEQLKMFYKRDTVTNAPSLELYHPLADDASRFKCAVWDLKQNECKFQKEVAAFEWIEEGGRIWSLKWQETYYMVKKRMVDWMIARPNMDDYVPPHYLHRKNGEFGWLMPKKSNGNPNFFPDKCLTKMAKEAKFEKWTPLLKHHALLYNDHQFQIVRAPAHITEGNMPTMIQKRAPATTFFPPTLMPRTAIHAFRSDDQDFVIAAIGHLVEVVPVDGEQNFMPEKPDAQHLFPVFEQGERIVQIQVVQPAKKSGRKDKTVVLHTDSLKYAYLELDLLLQWIDGCVERPPHKWKTVVDMTKIKGAERLPADNIAQNVVWTHNKGKITLEGPVRLEILNPFTKNGESMVLDGHMGYGLYT</sequence>
<accession>A0AA36CWK8</accession>
<comment type="caution">
    <text evidence="1">The sequence shown here is derived from an EMBL/GenBank/DDBJ whole genome shotgun (WGS) entry which is preliminary data.</text>
</comment>
<dbReference type="EMBL" id="CATQJA010002645">
    <property type="protein sequence ID" value="CAJ0576695.1"/>
    <property type="molecule type" value="Genomic_DNA"/>
</dbReference>
<reference evidence="1" key="1">
    <citation type="submission" date="2023-06" db="EMBL/GenBank/DDBJ databases">
        <authorList>
            <person name="Delattre M."/>
        </authorList>
    </citation>
    <scope>NUCLEOTIDE SEQUENCE</scope>
    <source>
        <strain evidence="1">AF72</strain>
    </source>
</reference>